<keyword evidence="2" id="KW-0479">Metal-binding</keyword>
<sequence length="326" mass="35164">MEPGTPSFVASVHTKRSARTGAPLNKTGLPDKRTARDTRALRTPQGKPRSEPCEARCLALSVRGSRKTPLEAECSDDFCVGRVMLATGTRMLLQRSLASPASLLAERRSVGVLCPACCWRSRRGLHSTATAQARPTSPFTLKGGKLTSMDYAVVQFIGQSHIVIGQVLVCCGLGFDDERGADQRLVSVKIVQPTGEDVLVCVSAPSDGEKPGQRCKYLSKSVLGKAVAPSQLRSGAGKTDVFEFKKVLPKVVQDLTDSGSYLDVPAATKRLAKILQYNVTGGKKNRGLGVVVSYRMLASEEDLTAENLELAHLMGWAMEMVRYTHS</sequence>
<dbReference type="GO" id="GO:0045337">
    <property type="term" value="P:farnesyl diphosphate biosynthetic process"/>
    <property type="evidence" value="ECO:0007669"/>
    <property type="project" value="TreeGrafter"/>
</dbReference>
<dbReference type="GO" id="GO:0005737">
    <property type="term" value="C:cytoplasm"/>
    <property type="evidence" value="ECO:0007669"/>
    <property type="project" value="TreeGrafter"/>
</dbReference>
<dbReference type="PANTHER" id="PTHR11525:SF0">
    <property type="entry name" value="FARNESYL PYROPHOSPHATE SYNTHASE"/>
    <property type="match status" value="1"/>
</dbReference>
<dbReference type="AlphaFoldDB" id="A0A7R9DGW4"/>
<evidence type="ECO:0000256" key="3">
    <source>
        <dbReference type="ARBA" id="ARBA00022842"/>
    </source>
</evidence>
<protein>
    <submittedName>
        <fullName evidence="5">Uncharacterized protein</fullName>
    </submittedName>
</protein>
<dbReference type="EMBL" id="OD008009">
    <property type="protein sequence ID" value="CAD7414529.1"/>
    <property type="molecule type" value="Genomic_DNA"/>
</dbReference>
<dbReference type="SUPFAM" id="SSF48576">
    <property type="entry name" value="Terpenoid synthases"/>
    <property type="match status" value="1"/>
</dbReference>
<evidence type="ECO:0000256" key="2">
    <source>
        <dbReference type="ARBA" id="ARBA00022723"/>
    </source>
</evidence>
<name>A0A7R9DGW4_TIMPO</name>
<dbReference type="Gene3D" id="1.10.600.10">
    <property type="entry name" value="Farnesyl Diphosphate Synthase"/>
    <property type="match status" value="1"/>
</dbReference>
<dbReference type="GO" id="GO:0046872">
    <property type="term" value="F:metal ion binding"/>
    <property type="evidence" value="ECO:0007669"/>
    <property type="project" value="UniProtKB-KW"/>
</dbReference>
<gene>
    <name evidence="5" type="ORF">TPSB3V08_LOCUS9731</name>
</gene>
<feature type="region of interest" description="Disordered" evidence="4">
    <location>
        <begin position="1"/>
        <end position="51"/>
    </location>
</feature>
<evidence type="ECO:0000256" key="4">
    <source>
        <dbReference type="SAM" id="MobiDB-lite"/>
    </source>
</evidence>
<accession>A0A7R9DGW4</accession>
<reference evidence="5" key="1">
    <citation type="submission" date="2020-11" db="EMBL/GenBank/DDBJ databases">
        <authorList>
            <person name="Tran Van P."/>
        </authorList>
    </citation>
    <scope>NUCLEOTIDE SEQUENCE</scope>
</reference>
<proteinExistence type="predicted"/>
<dbReference type="GO" id="GO:0004161">
    <property type="term" value="F:dimethylallyltranstransferase activity"/>
    <property type="evidence" value="ECO:0007669"/>
    <property type="project" value="TreeGrafter"/>
</dbReference>
<keyword evidence="3" id="KW-0460">Magnesium</keyword>
<keyword evidence="1" id="KW-0808">Transferase</keyword>
<dbReference type="GO" id="GO:0004337">
    <property type="term" value="F:(2E,6E)-farnesyl diphosphate synthase activity"/>
    <property type="evidence" value="ECO:0007669"/>
    <property type="project" value="TreeGrafter"/>
</dbReference>
<evidence type="ECO:0000256" key="1">
    <source>
        <dbReference type="ARBA" id="ARBA00022679"/>
    </source>
</evidence>
<feature type="compositionally biased region" description="Basic and acidic residues" evidence="4">
    <location>
        <begin position="29"/>
        <end position="40"/>
    </location>
</feature>
<dbReference type="InterPro" id="IPR008949">
    <property type="entry name" value="Isoprenoid_synthase_dom_sf"/>
</dbReference>
<organism evidence="5">
    <name type="scientific">Timema poppense</name>
    <name type="common">Walking stick</name>
    <dbReference type="NCBI Taxonomy" id="170557"/>
    <lineage>
        <taxon>Eukaryota</taxon>
        <taxon>Metazoa</taxon>
        <taxon>Ecdysozoa</taxon>
        <taxon>Arthropoda</taxon>
        <taxon>Hexapoda</taxon>
        <taxon>Insecta</taxon>
        <taxon>Pterygota</taxon>
        <taxon>Neoptera</taxon>
        <taxon>Polyneoptera</taxon>
        <taxon>Phasmatodea</taxon>
        <taxon>Timematodea</taxon>
        <taxon>Timematoidea</taxon>
        <taxon>Timematidae</taxon>
        <taxon>Timema</taxon>
    </lineage>
</organism>
<dbReference type="InterPro" id="IPR039702">
    <property type="entry name" value="FPS1-like"/>
</dbReference>
<evidence type="ECO:0000313" key="5">
    <source>
        <dbReference type="EMBL" id="CAD7414529.1"/>
    </source>
</evidence>
<dbReference type="PANTHER" id="PTHR11525">
    <property type="entry name" value="FARNESYL-PYROPHOSPHATE SYNTHETASE"/>
    <property type="match status" value="1"/>
</dbReference>